<dbReference type="InterPro" id="IPR021889">
    <property type="entry name" value="DUF3500"/>
</dbReference>
<gene>
    <name evidence="2" type="ORF">M8330_13900</name>
</gene>
<dbReference type="EMBL" id="JAMOIL010000017">
    <property type="protein sequence ID" value="MCM0621384.1"/>
    <property type="molecule type" value="Genomic_DNA"/>
</dbReference>
<feature type="region of interest" description="Disordered" evidence="1">
    <location>
        <begin position="38"/>
        <end position="97"/>
    </location>
</feature>
<keyword evidence="3" id="KW-1185">Reference proteome</keyword>
<dbReference type="PANTHER" id="PTHR37489">
    <property type="entry name" value="DUF3500 DOMAIN-CONTAINING PROTEIN"/>
    <property type="match status" value="1"/>
</dbReference>
<dbReference type="PANTHER" id="PTHR37489:SF1">
    <property type="entry name" value="DUF3500 DOMAIN-CONTAINING PROTEIN"/>
    <property type="match status" value="1"/>
</dbReference>
<accession>A0A9X2IGB1</accession>
<dbReference type="Pfam" id="PF12006">
    <property type="entry name" value="DUF3500"/>
    <property type="match status" value="1"/>
</dbReference>
<protein>
    <submittedName>
        <fullName evidence="2">DUF3500 domain-containing protein</fullName>
    </submittedName>
</protein>
<organism evidence="2 3">
    <name type="scientific">Nocardioides bruguierae</name>
    <dbReference type="NCBI Taxonomy" id="2945102"/>
    <lineage>
        <taxon>Bacteria</taxon>
        <taxon>Bacillati</taxon>
        <taxon>Actinomycetota</taxon>
        <taxon>Actinomycetes</taxon>
        <taxon>Propionibacteriales</taxon>
        <taxon>Nocardioidaceae</taxon>
        <taxon>Nocardioides</taxon>
    </lineage>
</organism>
<feature type="compositionally biased region" description="Gly residues" evidence="1">
    <location>
        <begin position="58"/>
        <end position="76"/>
    </location>
</feature>
<proteinExistence type="predicted"/>
<evidence type="ECO:0000313" key="3">
    <source>
        <dbReference type="Proteomes" id="UP001139485"/>
    </source>
</evidence>
<dbReference type="AlphaFoldDB" id="A0A9X2IGB1"/>
<evidence type="ECO:0000313" key="2">
    <source>
        <dbReference type="EMBL" id="MCM0621384.1"/>
    </source>
</evidence>
<feature type="compositionally biased region" description="Low complexity" evidence="1">
    <location>
        <begin position="46"/>
        <end position="55"/>
    </location>
</feature>
<sequence length="411" mass="43539">MANTFIAPARRTRRASLAVRLAVGATVTTLGLAGLTACGSDDDSTASDSTSASADGMPSGGPGDGEAPGDGGGMGGSTTCEADDTDTISASTPDADTTEVTAEAVDAANALIALLDDDQVTEVTQDFADLSTKECSWSNFPDGLFSGRVGLRMGDLSDAQQEAVMAILETVLSDQGLEYFTAQQGSEETLSSGEDDTTYGTANYHIAFYGDPSTDDAWAIQFGGHHLGIMVTVGDGALSVTPYFKGVQPIEYTNEDGESVEAMGDLADNFFALFTSMDDDTLAAAELSGTYDQLVMGPQSDTDYPDTEGVAYGDLTEEEQELVWSVIEGYVDDYDEDLAQPLLDLYESQLEDTYVSWSGQVDQDTTGSYLRIDGPRVWIEWANVDNPGESGIHLHTIYRDKELDYGTGTSS</sequence>
<evidence type="ECO:0000256" key="1">
    <source>
        <dbReference type="SAM" id="MobiDB-lite"/>
    </source>
</evidence>
<name>A0A9X2IGB1_9ACTN</name>
<dbReference type="Proteomes" id="UP001139485">
    <property type="component" value="Unassembled WGS sequence"/>
</dbReference>
<comment type="caution">
    <text evidence="2">The sequence shown here is derived from an EMBL/GenBank/DDBJ whole genome shotgun (WGS) entry which is preliminary data.</text>
</comment>
<dbReference type="RefSeq" id="WP_250827817.1">
    <property type="nucleotide sequence ID" value="NZ_JAMOIL010000017.1"/>
</dbReference>
<reference evidence="2" key="1">
    <citation type="submission" date="2022-05" db="EMBL/GenBank/DDBJ databases">
        <authorList>
            <person name="Tuo L."/>
        </authorList>
    </citation>
    <scope>NUCLEOTIDE SEQUENCE</scope>
    <source>
        <strain evidence="2">BSK12Z-4</strain>
    </source>
</reference>